<gene>
    <name evidence="2" type="ORF">LMG26841_00170</name>
</gene>
<dbReference type="AlphaFoldDB" id="A0A6S7BTE5"/>
<evidence type="ECO:0000313" key="3">
    <source>
        <dbReference type="Proteomes" id="UP000494272"/>
    </source>
</evidence>
<accession>A0A6S7BTE5</accession>
<sequence length="664" mass="71677">MPIQNTRRVCGPYACDGQITQFPFDFKVFEGEQVAVQVGDALDRARSLTFGADYSVALNDDQDAHPGGTVTLHTAYAQEYRVAIISDVPNTQPDTLINLGGFDPKVIERALDRLEAQVQQVDSIAQRSVRVPIFSNTKPDDLWQELKNDTREAKLAREEAQGWADSALGHARSAASSQQAAEASWSSAAWHSARAWKSQEQATASAAAAQGSADRAAASESAAELHELAASNHEIKVSEDAANALGYANEARVSAAAAKESETAAGAFSTAAKNHAQGSLDSQVMAASARDAAQTSAAAAAKSETAAQGWANQAKASAALADDCIPLSQKGAANGVAGLDDSRRVPELNSRYPGVQTLLNGTDFDTCLTSDDYYIRTAGPNAPDGFPGFGLLRVRTYGELTLQELVRWSNTTHRWWRMRISHDGTWGPWRKVVAEGEAMRRVRLFAATDANTLIEDNVNYAWSNSVVMGVNFPNIRGAGYLLSYHMAGDLFAQELTILSTGRKPYCFHRLGNPQTNIWQPWRVTGAFSSPNSMPNWDAGDIYVDGIGWHRWNGTRYMAAVAAGALGPGQMLTDVTHSRSLSVVYTNSTEQPIMVYVRVVARGAGIQSFLALQVGTPMDTVAVCRTTPSMATGEYITVSTLVPPGEQYMAAFSDGVTLDMWKEYR</sequence>
<proteinExistence type="predicted"/>
<evidence type="ECO:0000313" key="2">
    <source>
        <dbReference type="EMBL" id="CAB3815651.1"/>
    </source>
</evidence>
<organism evidence="2 3">
    <name type="scientific">Achromobacter dolens</name>
    <dbReference type="NCBI Taxonomy" id="1287738"/>
    <lineage>
        <taxon>Bacteria</taxon>
        <taxon>Pseudomonadati</taxon>
        <taxon>Pseudomonadota</taxon>
        <taxon>Betaproteobacteria</taxon>
        <taxon>Burkholderiales</taxon>
        <taxon>Alcaligenaceae</taxon>
        <taxon>Achromobacter</taxon>
    </lineage>
</organism>
<name>A0A6S7BTE5_9BURK</name>
<dbReference type="RefSeq" id="WP_175166583.1">
    <property type="nucleotide sequence ID" value="NZ_CADIKW010000001.1"/>
</dbReference>
<dbReference type="CDD" id="cd19958">
    <property type="entry name" value="pyocin_knob"/>
    <property type="match status" value="1"/>
</dbReference>
<keyword evidence="3" id="KW-1185">Reference proteome</keyword>
<feature type="region of interest" description="Disordered" evidence="1">
    <location>
        <begin position="201"/>
        <end position="220"/>
    </location>
</feature>
<reference evidence="2 3" key="1">
    <citation type="submission" date="2020-04" db="EMBL/GenBank/DDBJ databases">
        <authorList>
            <person name="De Canck E."/>
        </authorList>
    </citation>
    <scope>NUCLEOTIDE SEQUENCE [LARGE SCALE GENOMIC DNA]</scope>
    <source>
        <strain evidence="2 3">LMG 26841</strain>
    </source>
</reference>
<dbReference type="Proteomes" id="UP000494272">
    <property type="component" value="Unassembled WGS sequence"/>
</dbReference>
<protein>
    <submittedName>
        <fullName evidence="2">Uncharacterized protein</fullName>
    </submittedName>
</protein>
<evidence type="ECO:0000256" key="1">
    <source>
        <dbReference type="SAM" id="MobiDB-lite"/>
    </source>
</evidence>
<dbReference type="EMBL" id="CADIKW010000001">
    <property type="protein sequence ID" value="CAB3815651.1"/>
    <property type="molecule type" value="Genomic_DNA"/>
</dbReference>
<dbReference type="GeneID" id="94353716"/>